<feature type="compositionally biased region" description="Polar residues" evidence="1">
    <location>
        <begin position="98"/>
        <end position="117"/>
    </location>
</feature>
<dbReference type="EMBL" id="JADNRY010000047">
    <property type="protein sequence ID" value="KAF9069728.1"/>
    <property type="molecule type" value="Genomic_DNA"/>
</dbReference>
<organism evidence="2 3">
    <name type="scientific">Rhodocollybia butyracea</name>
    <dbReference type="NCBI Taxonomy" id="206335"/>
    <lineage>
        <taxon>Eukaryota</taxon>
        <taxon>Fungi</taxon>
        <taxon>Dikarya</taxon>
        <taxon>Basidiomycota</taxon>
        <taxon>Agaricomycotina</taxon>
        <taxon>Agaricomycetes</taxon>
        <taxon>Agaricomycetidae</taxon>
        <taxon>Agaricales</taxon>
        <taxon>Marasmiineae</taxon>
        <taxon>Omphalotaceae</taxon>
        <taxon>Rhodocollybia</taxon>
    </lineage>
</organism>
<protein>
    <submittedName>
        <fullName evidence="2">Uncharacterized protein</fullName>
    </submittedName>
</protein>
<feature type="region of interest" description="Disordered" evidence="1">
    <location>
        <begin position="96"/>
        <end position="117"/>
    </location>
</feature>
<evidence type="ECO:0000313" key="2">
    <source>
        <dbReference type="EMBL" id="KAF9069728.1"/>
    </source>
</evidence>
<keyword evidence="3" id="KW-1185">Reference proteome</keyword>
<gene>
    <name evidence="2" type="ORF">BDP27DRAFT_1363081</name>
</gene>
<reference evidence="2" key="1">
    <citation type="submission" date="2020-11" db="EMBL/GenBank/DDBJ databases">
        <authorList>
            <consortium name="DOE Joint Genome Institute"/>
            <person name="Ahrendt S."/>
            <person name="Riley R."/>
            <person name="Andreopoulos W."/>
            <person name="Labutti K."/>
            <person name="Pangilinan J."/>
            <person name="Ruiz-Duenas F.J."/>
            <person name="Barrasa J.M."/>
            <person name="Sanchez-Garcia M."/>
            <person name="Camarero S."/>
            <person name="Miyauchi S."/>
            <person name="Serrano A."/>
            <person name="Linde D."/>
            <person name="Babiker R."/>
            <person name="Drula E."/>
            <person name="Ayuso-Fernandez I."/>
            <person name="Pacheco R."/>
            <person name="Padilla G."/>
            <person name="Ferreira P."/>
            <person name="Barriuso J."/>
            <person name="Kellner H."/>
            <person name="Castanera R."/>
            <person name="Alfaro M."/>
            <person name="Ramirez L."/>
            <person name="Pisabarro A.G."/>
            <person name="Kuo A."/>
            <person name="Tritt A."/>
            <person name="Lipzen A."/>
            <person name="He G."/>
            <person name="Yan M."/>
            <person name="Ng V."/>
            <person name="Cullen D."/>
            <person name="Martin F."/>
            <person name="Rosso M.-N."/>
            <person name="Henrissat B."/>
            <person name="Hibbett D."/>
            <person name="Martinez A.T."/>
            <person name="Grigoriev I.V."/>
        </authorList>
    </citation>
    <scope>NUCLEOTIDE SEQUENCE</scope>
    <source>
        <strain evidence="2">AH 40177</strain>
    </source>
</reference>
<sequence>MDVINVNRLADPSLQATVETFGEGFSQIQEEGNLETYPDSDEWKTLDGESFGYISDDMSTNHRPLDSEEWSAFGDNTMHRRFYLEKFDSMIQAELPGSSPTSLQNGNETTMRGTDSNQRYHMASDPMSIMSSTTNNTRSPVFRYNFPNDGDSLSCPTLAQDLNVTVPPPLLESSVLPHRNSNGQSPHSTYKVSQSSPPGGGAREPPGISTNAFVLSPVHSLDFFRNSYQNLEDSILPQPLLDVDEGRHIVGVQPYSMVCIPPNETR</sequence>
<dbReference type="AlphaFoldDB" id="A0A9P5PTH3"/>
<evidence type="ECO:0000313" key="3">
    <source>
        <dbReference type="Proteomes" id="UP000772434"/>
    </source>
</evidence>
<dbReference type="Proteomes" id="UP000772434">
    <property type="component" value="Unassembled WGS sequence"/>
</dbReference>
<feature type="region of interest" description="Disordered" evidence="1">
    <location>
        <begin position="169"/>
        <end position="208"/>
    </location>
</feature>
<comment type="caution">
    <text evidence="2">The sequence shown here is derived from an EMBL/GenBank/DDBJ whole genome shotgun (WGS) entry which is preliminary data.</text>
</comment>
<proteinExistence type="predicted"/>
<name>A0A9P5PTH3_9AGAR</name>
<evidence type="ECO:0000256" key="1">
    <source>
        <dbReference type="SAM" id="MobiDB-lite"/>
    </source>
</evidence>
<feature type="compositionally biased region" description="Polar residues" evidence="1">
    <location>
        <begin position="179"/>
        <end position="197"/>
    </location>
</feature>
<accession>A0A9P5PTH3</accession>